<accession>A0ABD3MZR9</accession>
<evidence type="ECO:0000313" key="1">
    <source>
        <dbReference type="EMBL" id="KAL3767451.1"/>
    </source>
</evidence>
<organism evidence="1 2">
    <name type="scientific">Cyclotella atomus</name>
    <dbReference type="NCBI Taxonomy" id="382360"/>
    <lineage>
        <taxon>Eukaryota</taxon>
        <taxon>Sar</taxon>
        <taxon>Stramenopiles</taxon>
        <taxon>Ochrophyta</taxon>
        <taxon>Bacillariophyta</taxon>
        <taxon>Coscinodiscophyceae</taxon>
        <taxon>Thalassiosirophycidae</taxon>
        <taxon>Stephanodiscales</taxon>
        <taxon>Stephanodiscaceae</taxon>
        <taxon>Cyclotella</taxon>
    </lineage>
</organism>
<dbReference type="Proteomes" id="UP001530400">
    <property type="component" value="Unassembled WGS sequence"/>
</dbReference>
<reference evidence="1 2" key="1">
    <citation type="submission" date="2024-10" db="EMBL/GenBank/DDBJ databases">
        <title>Updated reference genomes for cyclostephanoid diatoms.</title>
        <authorList>
            <person name="Roberts W.R."/>
            <person name="Alverson A.J."/>
        </authorList>
    </citation>
    <scope>NUCLEOTIDE SEQUENCE [LARGE SCALE GENOMIC DNA]</scope>
    <source>
        <strain evidence="1 2">AJA010-31</strain>
    </source>
</reference>
<evidence type="ECO:0000313" key="2">
    <source>
        <dbReference type="Proteomes" id="UP001530400"/>
    </source>
</evidence>
<comment type="caution">
    <text evidence="1">The sequence shown here is derived from an EMBL/GenBank/DDBJ whole genome shotgun (WGS) entry which is preliminary data.</text>
</comment>
<gene>
    <name evidence="1" type="ORF">ACHAWO_012841</name>
</gene>
<name>A0ABD3MZR9_9STRA</name>
<sequence>MPNMPRKTSYSKNCPAIIHPAQIQRLPNPRNSDPTPSFWTIIFAPSNTPRLPALCFVTYNLTLPKMTCLAINEGNPAYKLFHPTSTFSFAITPNVPSRPNGLYTLGSATARILAASIGVSPKLAMIDATAPDISATPFTCATANASGRRCAMKFLKKV</sequence>
<protein>
    <submittedName>
        <fullName evidence="1">Uncharacterized protein</fullName>
    </submittedName>
</protein>
<dbReference type="AlphaFoldDB" id="A0ABD3MZR9"/>
<proteinExistence type="predicted"/>
<dbReference type="EMBL" id="JALLPJ020001364">
    <property type="protein sequence ID" value="KAL3767451.1"/>
    <property type="molecule type" value="Genomic_DNA"/>
</dbReference>
<keyword evidence="2" id="KW-1185">Reference proteome</keyword>